<organism evidence="1 2">
    <name type="scientific">Dermatophagoides farinae</name>
    <name type="common">American house dust mite</name>
    <dbReference type="NCBI Taxonomy" id="6954"/>
    <lineage>
        <taxon>Eukaryota</taxon>
        <taxon>Metazoa</taxon>
        <taxon>Ecdysozoa</taxon>
        <taxon>Arthropoda</taxon>
        <taxon>Chelicerata</taxon>
        <taxon>Arachnida</taxon>
        <taxon>Acari</taxon>
        <taxon>Acariformes</taxon>
        <taxon>Sarcoptiformes</taxon>
        <taxon>Astigmata</taxon>
        <taxon>Psoroptidia</taxon>
        <taxon>Analgoidea</taxon>
        <taxon>Pyroglyphidae</taxon>
        <taxon>Dermatophagoidinae</taxon>
        <taxon>Dermatophagoides</taxon>
    </lineage>
</organism>
<proteinExistence type="predicted"/>
<dbReference type="EMBL" id="ASGP02000002">
    <property type="protein sequence ID" value="KAH9521374.1"/>
    <property type="molecule type" value="Genomic_DNA"/>
</dbReference>
<dbReference type="AlphaFoldDB" id="A0A922I361"/>
<gene>
    <name evidence="1" type="ORF">DERF_005038</name>
</gene>
<name>A0A922I361_DERFA</name>
<comment type="caution">
    <text evidence="1">The sequence shown here is derived from an EMBL/GenBank/DDBJ whole genome shotgun (WGS) entry which is preliminary data.</text>
</comment>
<evidence type="ECO:0000313" key="1">
    <source>
        <dbReference type="EMBL" id="KAH9521374.1"/>
    </source>
</evidence>
<sequence>METGNPISIYELELRRTLKPMHSPPLDLVIEYVANVTMHASPENIGIMTMKLFWTNIVPI</sequence>
<evidence type="ECO:0000313" key="2">
    <source>
        <dbReference type="Proteomes" id="UP000790347"/>
    </source>
</evidence>
<reference evidence="1" key="2">
    <citation type="journal article" date="2022" name="Res Sq">
        <title>Comparative Genomics Reveals Insights into the Divergent Evolution of Astigmatic Mites and Household Pest Adaptations.</title>
        <authorList>
            <person name="Xiong Q."/>
            <person name="Wan A.T.-Y."/>
            <person name="Liu X.-Y."/>
            <person name="Fung C.S.-H."/>
            <person name="Xiao X."/>
            <person name="Malainual N."/>
            <person name="Hou J."/>
            <person name="Wang L."/>
            <person name="Wang M."/>
            <person name="Yang K."/>
            <person name="Cui Y."/>
            <person name="Leung E."/>
            <person name="Nong W."/>
            <person name="Shin S.-K."/>
            <person name="Au S."/>
            <person name="Jeong K.Y."/>
            <person name="Chew F.T."/>
            <person name="Hui J."/>
            <person name="Leung T.F."/>
            <person name="Tungtrongchitr A."/>
            <person name="Zhong N."/>
            <person name="Liu Z."/>
            <person name="Tsui S."/>
        </authorList>
    </citation>
    <scope>NUCLEOTIDE SEQUENCE</scope>
    <source>
        <strain evidence="1">Derf</strain>
        <tissue evidence="1">Whole organism</tissue>
    </source>
</reference>
<reference evidence="1" key="1">
    <citation type="submission" date="2013-05" db="EMBL/GenBank/DDBJ databases">
        <authorList>
            <person name="Yim A.K.Y."/>
            <person name="Chan T.F."/>
            <person name="Ji K.M."/>
            <person name="Liu X.Y."/>
            <person name="Zhou J.W."/>
            <person name="Li R.Q."/>
            <person name="Yang K.Y."/>
            <person name="Li J."/>
            <person name="Li M."/>
            <person name="Law P.T.W."/>
            <person name="Wu Y.L."/>
            <person name="Cai Z.L."/>
            <person name="Qin H."/>
            <person name="Bao Y."/>
            <person name="Leung R.K.K."/>
            <person name="Ng P.K.S."/>
            <person name="Zou J."/>
            <person name="Zhong X.J."/>
            <person name="Ran P.X."/>
            <person name="Zhong N.S."/>
            <person name="Liu Z.G."/>
            <person name="Tsui S.K.W."/>
        </authorList>
    </citation>
    <scope>NUCLEOTIDE SEQUENCE</scope>
    <source>
        <strain evidence="1">Derf</strain>
        <tissue evidence="1">Whole organism</tissue>
    </source>
</reference>
<dbReference type="Proteomes" id="UP000790347">
    <property type="component" value="Unassembled WGS sequence"/>
</dbReference>
<keyword evidence="2" id="KW-1185">Reference proteome</keyword>
<accession>A0A922I361</accession>
<protein>
    <submittedName>
        <fullName evidence="1">Uncharacterized protein</fullName>
    </submittedName>
</protein>